<dbReference type="EMBL" id="BOLY01000006">
    <property type="protein sequence ID" value="GIZ46891.1"/>
    <property type="molecule type" value="Genomic_DNA"/>
</dbReference>
<name>A0A9P3FGV8_9PEZI</name>
<sequence length="179" mass="20683">MPFPVVRPEKLSDADQAAFDRDLKDVHLCYDYHVKTETRSVEEWRYEVWYPSSSRVVYAIHGGPMAGRKNFQTASYQCIREGELWQINWLEETGTIGSSVYDITRKKYHTMIAFSKGHWENSKAAHGDKRNPEDFQRWGELAKIGFHTDRIILNEQADIVDVFKGPGDLEPVTGDEDTL</sequence>
<dbReference type="RefSeq" id="XP_044661378.1">
    <property type="nucleotide sequence ID" value="XM_044805443.1"/>
</dbReference>
<keyword evidence="2" id="KW-1185">Reference proteome</keyword>
<proteinExistence type="predicted"/>
<dbReference type="Proteomes" id="UP000825890">
    <property type="component" value="Unassembled WGS sequence"/>
</dbReference>
<comment type="caution">
    <text evidence="1">The sequence shown here is derived from an EMBL/GenBank/DDBJ whole genome shotgun (WGS) entry which is preliminary data.</text>
</comment>
<dbReference type="SUPFAM" id="SSF50814">
    <property type="entry name" value="Lipocalins"/>
    <property type="match status" value="1"/>
</dbReference>
<dbReference type="Gene3D" id="2.40.128.20">
    <property type="match status" value="1"/>
</dbReference>
<reference evidence="1 2" key="1">
    <citation type="submission" date="2021-01" db="EMBL/GenBank/DDBJ databases">
        <title>Cercospora kikuchii MAFF 305040 whole genome shotgun sequence.</title>
        <authorList>
            <person name="Kashiwa T."/>
            <person name="Suzuki T."/>
        </authorList>
    </citation>
    <scope>NUCLEOTIDE SEQUENCE [LARGE SCALE GENOMIC DNA]</scope>
    <source>
        <strain evidence="1 2">MAFF 305040</strain>
    </source>
</reference>
<dbReference type="PANTHER" id="PTHR40087:SF1">
    <property type="entry name" value="PHENOLIC ACID DECARBOXYLASE PADC"/>
    <property type="match status" value="1"/>
</dbReference>
<evidence type="ECO:0000313" key="1">
    <source>
        <dbReference type="EMBL" id="GIZ46891.1"/>
    </source>
</evidence>
<dbReference type="GO" id="GO:0016831">
    <property type="term" value="F:carboxy-lyase activity"/>
    <property type="evidence" value="ECO:0007669"/>
    <property type="project" value="InterPro"/>
</dbReference>
<evidence type="ECO:0008006" key="3">
    <source>
        <dbReference type="Google" id="ProtNLM"/>
    </source>
</evidence>
<accession>A0A9P3FGV8</accession>
<dbReference type="AlphaFoldDB" id="A0A9P3FGV8"/>
<protein>
    <recommendedName>
        <fullName evidence="3">Phenolic acid decarboxylase</fullName>
    </recommendedName>
</protein>
<organism evidence="1 2">
    <name type="scientific">Cercospora kikuchii</name>
    <dbReference type="NCBI Taxonomy" id="84275"/>
    <lineage>
        <taxon>Eukaryota</taxon>
        <taxon>Fungi</taxon>
        <taxon>Dikarya</taxon>
        <taxon>Ascomycota</taxon>
        <taxon>Pezizomycotina</taxon>
        <taxon>Dothideomycetes</taxon>
        <taxon>Dothideomycetidae</taxon>
        <taxon>Mycosphaerellales</taxon>
        <taxon>Mycosphaerellaceae</taxon>
        <taxon>Cercospora</taxon>
    </lineage>
</organism>
<dbReference type="InterPro" id="IPR012674">
    <property type="entry name" value="Calycin"/>
</dbReference>
<dbReference type="OrthoDB" id="4415004at2759"/>
<gene>
    <name evidence="1" type="ORF">CKM354_000999700</name>
</gene>
<dbReference type="PANTHER" id="PTHR40087">
    <property type="entry name" value="PHENOLIC ACID DECARBOXYLASE PADC"/>
    <property type="match status" value="1"/>
</dbReference>
<evidence type="ECO:0000313" key="2">
    <source>
        <dbReference type="Proteomes" id="UP000825890"/>
    </source>
</evidence>
<dbReference type="Pfam" id="PF05870">
    <property type="entry name" value="PA_decarbox"/>
    <property type="match status" value="1"/>
</dbReference>
<dbReference type="InterPro" id="IPR008729">
    <property type="entry name" value="PA_de_COase"/>
</dbReference>
<dbReference type="GeneID" id="68295572"/>